<evidence type="ECO:0000256" key="1">
    <source>
        <dbReference type="SAM" id="MobiDB-lite"/>
    </source>
</evidence>
<accession>A0A9P7BBE5</accession>
<proteinExistence type="predicted"/>
<dbReference type="AlphaFoldDB" id="A0A9P7BBE5"/>
<feature type="compositionally biased region" description="Low complexity" evidence="1">
    <location>
        <begin position="1"/>
        <end position="49"/>
    </location>
</feature>
<feature type="region of interest" description="Disordered" evidence="1">
    <location>
        <begin position="1"/>
        <end position="115"/>
    </location>
</feature>
<dbReference type="OrthoDB" id="4070430at2759"/>
<protein>
    <submittedName>
        <fullName evidence="2">Mitotic spindle checkpoint protein Bub3</fullName>
    </submittedName>
</protein>
<name>A0A9P7BBE5_MAUEX</name>
<reference evidence="2 3" key="1">
    <citation type="submission" date="2020-11" db="EMBL/GenBank/DDBJ databases">
        <title>Kefir isolates.</title>
        <authorList>
            <person name="Marcisauskas S."/>
            <person name="Kim Y."/>
            <person name="Blasche S."/>
        </authorList>
    </citation>
    <scope>NUCLEOTIDE SEQUENCE [LARGE SCALE GENOMIC DNA]</scope>
    <source>
        <strain evidence="2 3">OG2</strain>
    </source>
</reference>
<dbReference type="Proteomes" id="UP000750334">
    <property type="component" value="Unassembled WGS sequence"/>
</dbReference>
<feature type="compositionally biased region" description="Basic residues" evidence="1">
    <location>
        <begin position="68"/>
        <end position="77"/>
    </location>
</feature>
<sequence length="266" mass="30606">MSSSERSSSVEGAAASIPSTGNKNKNSSSRNNNSRNGSKNKKSNNGNSKISKDKNNNDSGSIETVNQRKNRNRRKNNNRTDENKPPRNRRSENSSVREYVKSDKNKENSELSIQRQTQIDQCLHCLGKENFRMFRNGKYVTTYSITFNNNNNPNNALMINTFPKRLNVKFSINVPHDYPRQSLKLSSNKSNSQETSDNVLLNNLINNFNYKARHMDNVKFPIMSQLNYLSQELNILLNSDFKNIDQGRSEFYKQFNNKSFEQTITP</sequence>
<evidence type="ECO:0000313" key="2">
    <source>
        <dbReference type="EMBL" id="KAG0671910.1"/>
    </source>
</evidence>
<feature type="compositionally biased region" description="Basic and acidic residues" evidence="1">
    <location>
        <begin position="98"/>
        <end position="109"/>
    </location>
</feature>
<organism evidence="2 3">
    <name type="scientific">Maudiozyma exigua</name>
    <name type="common">Yeast</name>
    <name type="synonym">Kazachstania exigua</name>
    <dbReference type="NCBI Taxonomy" id="34358"/>
    <lineage>
        <taxon>Eukaryota</taxon>
        <taxon>Fungi</taxon>
        <taxon>Dikarya</taxon>
        <taxon>Ascomycota</taxon>
        <taxon>Saccharomycotina</taxon>
        <taxon>Saccharomycetes</taxon>
        <taxon>Saccharomycetales</taxon>
        <taxon>Saccharomycetaceae</taxon>
        <taxon>Maudiozyma</taxon>
    </lineage>
</organism>
<keyword evidence="3" id="KW-1185">Reference proteome</keyword>
<comment type="caution">
    <text evidence="2">The sequence shown here is derived from an EMBL/GenBank/DDBJ whole genome shotgun (WGS) entry which is preliminary data.</text>
</comment>
<dbReference type="EMBL" id="PUHR01000007">
    <property type="protein sequence ID" value="KAG0671910.1"/>
    <property type="molecule type" value="Genomic_DNA"/>
</dbReference>
<evidence type="ECO:0000313" key="3">
    <source>
        <dbReference type="Proteomes" id="UP000750334"/>
    </source>
</evidence>
<feature type="compositionally biased region" description="Basic and acidic residues" evidence="1">
    <location>
        <begin position="78"/>
        <end position="92"/>
    </location>
</feature>
<gene>
    <name evidence="2" type="primary">BUB3_7</name>
    <name evidence="2" type="ORF">C6P45_004785</name>
</gene>